<evidence type="ECO:0000313" key="4">
    <source>
        <dbReference type="EMBL" id="CAB4976498.1"/>
    </source>
</evidence>
<dbReference type="PANTHER" id="PTHR44196">
    <property type="entry name" value="DEHYDROGENASE/REDUCTASE SDR FAMILY MEMBER 7B"/>
    <property type="match status" value="1"/>
</dbReference>
<organism evidence="4">
    <name type="scientific">freshwater metagenome</name>
    <dbReference type="NCBI Taxonomy" id="449393"/>
    <lineage>
        <taxon>unclassified sequences</taxon>
        <taxon>metagenomes</taxon>
        <taxon>ecological metagenomes</taxon>
    </lineage>
</organism>
<evidence type="ECO:0000256" key="2">
    <source>
        <dbReference type="ARBA" id="ARBA00023002"/>
    </source>
</evidence>
<proteinExistence type="inferred from homology"/>
<evidence type="ECO:0000259" key="3">
    <source>
        <dbReference type="SMART" id="SM00822"/>
    </source>
</evidence>
<keyword evidence="2" id="KW-0560">Oxidoreductase</keyword>
<dbReference type="GO" id="GO:0016020">
    <property type="term" value="C:membrane"/>
    <property type="evidence" value="ECO:0007669"/>
    <property type="project" value="TreeGrafter"/>
</dbReference>
<dbReference type="PRINTS" id="PR00080">
    <property type="entry name" value="SDRFAMILY"/>
</dbReference>
<dbReference type="Gene3D" id="3.40.50.720">
    <property type="entry name" value="NAD(P)-binding Rossmann-like Domain"/>
    <property type="match status" value="1"/>
</dbReference>
<dbReference type="InterPro" id="IPR057326">
    <property type="entry name" value="KR_dom"/>
</dbReference>
<protein>
    <submittedName>
        <fullName evidence="4">Unannotated protein</fullName>
    </submittedName>
</protein>
<dbReference type="GO" id="GO:0016491">
    <property type="term" value="F:oxidoreductase activity"/>
    <property type="evidence" value="ECO:0007669"/>
    <property type="project" value="UniProtKB-KW"/>
</dbReference>
<dbReference type="PIRSF" id="PIRSF000126">
    <property type="entry name" value="11-beta-HSD1"/>
    <property type="match status" value="1"/>
</dbReference>
<dbReference type="SUPFAM" id="SSF51735">
    <property type="entry name" value="NAD(P)-binding Rossmann-fold domains"/>
    <property type="match status" value="1"/>
</dbReference>
<dbReference type="PRINTS" id="PR00081">
    <property type="entry name" value="GDHRDH"/>
</dbReference>
<name>A0A6J7M8Z3_9ZZZZ</name>
<dbReference type="InterPro" id="IPR036291">
    <property type="entry name" value="NAD(P)-bd_dom_sf"/>
</dbReference>
<comment type="similarity">
    <text evidence="1">Belongs to the short-chain dehydrogenases/reductases (SDR) family.</text>
</comment>
<dbReference type="EMBL" id="CAFBOG010000055">
    <property type="protein sequence ID" value="CAB4976498.1"/>
    <property type="molecule type" value="Genomic_DNA"/>
</dbReference>
<reference evidence="4" key="1">
    <citation type="submission" date="2020-05" db="EMBL/GenBank/DDBJ databases">
        <authorList>
            <person name="Chiriac C."/>
            <person name="Salcher M."/>
            <person name="Ghai R."/>
            <person name="Kavagutti S V."/>
        </authorList>
    </citation>
    <scope>NUCLEOTIDE SEQUENCE</scope>
</reference>
<evidence type="ECO:0000256" key="1">
    <source>
        <dbReference type="ARBA" id="ARBA00006484"/>
    </source>
</evidence>
<dbReference type="AlphaFoldDB" id="A0A6J7M8Z3"/>
<sequence length="280" mass="29642">MPSDSVADTARSARRLPSSNRWKNVLITGASSGIGEAFARQLAAEGSDLILVARGVEKLNEIAQELEQTHGVQVQVCEADLSAPVARAAVERLLADPELPIDLLINNAGFGTNGDFSELPIAREEQEVQVNVVAVLRLTSAALPAMLQRDSGAILNVGSIAGLYPAPGSATYCATKAFLCSFGDSIFEELRGTGVSMTTALPGFTSTEFQKRSNWEDQRSVPKAAWLTAAKVAADSLDGVSARKARVVPALGYRALVSATAPLPPSTRRWILGRGSRALR</sequence>
<dbReference type="PANTHER" id="PTHR44196:SF2">
    <property type="entry name" value="SHORT-CHAIN DEHYDROGENASE-RELATED"/>
    <property type="match status" value="1"/>
</dbReference>
<dbReference type="SMART" id="SM00822">
    <property type="entry name" value="PKS_KR"/>
    <property type="match status" value="1"/>
</dbReference>
<dbReference type="Pfam" id="PF00106">
    <property type="entry name" value="adh_short"/>
    <property type="match status" value="1"/>
</dbReference>
<feature type="domain" description="Ketoreductase" evidence="3">
    <location>
        <begin position="23"/>
        <end position="207"/>
    </location>
</feature>
<accession>A0A6J7M8Z3</accession>
<dbReference type="InterPro" id="IPR002347">
    <property type="entry name" value="SDR_fam"/>
</dbReference>
<gene>
    <name evidence="4" type="ORF">UFOPK3914_00768</name>
</gene>